<name>A0A7V7RQ65_9BACI</name>
<gene>
    <name evidence="1" type="ORF">F7732_02825</name>
</gene>
<evidence type="ECO:0000313" key="1">
    <source>
        <dbReference type="EMBL" id="KAB2335525.1"/>
    </source>
</evidence>
<keyword evidence="2" id="KW-1185">Reference proteome</keyword>
<dbReference type="Proteomes" id="UP000441354">
    <property type="component" value="Unassembled WGS sequence"/>
</dbReference>
<accession>A0A7V7RQ65</accession>
<dbReference type="Pfam" id="PF11132">
    <property type="entry name" value="SplA"/>
    <property type="match status" value="1"/>
</dbReference>
<evidence type="ECO:0000313" key="2">
    <source>
        <dbReference type="Proteomes" id="UP000441354"/>
    </source>
</evidence>
<reference evidence="1 2" key="1">
    <citation type="journal article" date="2014" name="Arch. Microbiol.">
        <title>Bacillus mesophilum sp. nov., strain IITR-54T, a novel 4-chlorobiphenyl dechlorinating bacterium.</title>
        <authorList>
            <person name="Manickam N."/>
            <person name="Singh N.K."/>
            <person name="Bajaj A."/>
            <person name="Kumar R.M."/>
            <person name="Kaur G."/>
            <person name="Kaur N."/>
            <person name="Bala M."/>
            <person name="Kumar A."/>
            <person name="Mayilraj S."/>
        </authorList>
    </citation>
    <scope>NUCLEOTIDE SEQUENCE [LARGE SCALE GENOMIC DNA]</scope>
    <source>
        <strain evidence="1 2">IITR-54</strain>
    </source>
</reference>
<dbReference type="OrthoDB" id="2970581at2"/>
<sequence length="103" mass="11685">MSVYISKVVINVEYSQNSNEYQAGDIVYIFYRNPHTQDVANIQEAAVVNNPEDPQSLAVFVYETFYPLTNEMAVYSTPQEAEAAYQEYFGNIDGGNGLYDETF</sequence>
<organism evidence="1 2">
    <name type="scientific">Bacillus mesophilum</name>
    <dbReference type="NCBI Taxonomy" id="1071718"/>
    <lineage>
        <taxon>Bacteria</taxon>
        <taxon>Bacillati</taxon>
        <taxon>Bacillota</taxon>
        <taxon>Bacilli</taxon>
        <taxon>Bacillales</taxon>
        <taxon>Bacillaceae</taxon>
        <taxon>Bacillus</taxon>
    </lineage>
</organism>
<dbReference type="InterPro" id="IPR022608">
    <property type="entry name" value="Tscrpt_reg_SplA"/>
</dbReference>
<proteinExistence type="predicted"/>
<dbReference type="EMBL" id="WBOT01000001">
    <property type="protein sequence ID" value="KAB2335525.1"/>
    <property type="molecule type" value="Genomic_DNA"/>
</dbReference>
<comment type="caution">
    <text evidence="1">The sequence shown here is derived from an EMBL/GenBank/DDBJ whole genome shotgun (WGS) entry which is preliminary data.</text>
</comment>
<protein>
    <submittedName>
        <fullName evidence="1">Transcriptional regulator SplA</fullName>
    </submittedName>
</protein>
<dbReference type="AlphaFoldDB" id="A0A7V7RQ65"/>